<accession>A0ABN9RTP6</accession>
<gene>
    <name evidence="2" type="ORF">PCOR1329_LOCUS23640</name>
</gene>
<feature type="non-terminal residue" evidence="2">
    <location>
        <position position="204"/>
    </location>
</feature>
<evidence type="ECO:0000313" key="3">
    <source>
        <dbReference type="Proteomes" id="UP001189429"/>
    </source>
</evidence>
<feature type="compositionally biased region" description="Basic residues" evidence="1">
    <location>
        <begin position="160"/>
        <end position="187"/>
    </location>
</feature>
<comment type="caution">
    <text evidence="2">The sequence shown here is derived from an EMBL/GenBank/DDBJ whole genome shotgun (WGS) entry which is preliminary data.</text>
</comment>
<feature type="non-terminal residue" evidence="2">
    <location>
        <position position="1"/>
    </location>
</feature>
<feature type="compositionally biased region" description="Basic and acidic residues" evidence="1">
    <location>
        <begin position="31"/>
        <end position="43"/>
    </location>
</feature>
<dbReference type="Proteomes" id="UP001189429">
    <property type="component" value="Unassembled WGS sequence"/>
</dbReference>
<protein>
    <submittedName>
        <fullName evidence="2">Uncharacterized protein</fullName>
    </submittedName>
</protein>
<dbReference type="EMBL" id="CAUYUJ010008036">
    <property type="protein sequence ID" value="CAK0822689.1"/>
    <property type="molecule type" value="Genomic_DNA"/>
</dbReference>
<organism evidence="2 3">
    <name type="scientific">Prorocentrum cordatum</name>
    <dbReference type="NCBI Taxonomy" id="2364126"/>
    <lineage>
        <taxon>Eukaryota</taxon>
        <taxon>Sar</taxon>
        <taxon>Alveolata</taxon>
        <taxon>Dinophyceae</taxon>
        <taxon>Prorocentrales</taxon>
        <taxon>Prorocentraceae</taxon>
        <taxon>Prorocentrum</taxon>
    </lineage>
</organism>
<feature type="compositionally biased region" description="Low complexity" evidence="1">
    <location>
        <begin position="1"/>
        <end position="12"/>
    </location>
</feature>
<sequence>GRGRGPALPGPLREGGQGLPHPAGLRLSHHGGRDVLEPVPRRGQDVLPGAVHVRDHADEHGVGGPGARDGGRPGVRGLLVRVRGCGPDQRVRRAHGGDGHQQARHGQVHAALGQSRAAHVQGGPGGRRCSPHRRLPGPPAVPAVLLAPGRPVRAGGPEAHRRRLPAVGRVRQRAGPRRLRAHARAPRGRAPQVLRDGGRAAGPL</sequence>
<evidence type="ECO:0000313" key="2">
    <source>
        <dbReference type="EMBL" id="CAK0822689.1"/>
    </source>
</evidence>
<feature type="region of interest" description="Disordered" evidence="1">
    <location>
        <begin position="113"/>
        <end position="135"/>
    </location>
</feature>
<proteinExistence type="predicted"/>
<name>A0ABN9RTP6_9DINO</name>
<feature type="region of interest" description="Disordered" evidence="1">
    <location>
        <begin position="149"/>
        <end position="204"/>
    </location>
</feature>
<reference evidence="2" key="1">
    <citation type="submission" date="2023-10" db="EMBL/GenBank/DDBJ databases">
        <authorList>
            <person name="Chen Y."/>
            <person name="Shah S."/>
            <person name="Dougan E. K."/>
            <person name="Thang M."/>
            <person name="Chan C."/>
        </authorList>
    </citation>
    <scope>NUCLEOTIDE SEQUENCE [LARGE SCALE GENOMIC DNA]</scope>
</reference>
<feature type="region of interest" description="Disordered" evidence="1">
    <location>
        <begin position="56"/>
        <end position="75"/>
    </location>
</feature>
<feature type="region of interest" description="Disordered" evidence="1">
    <location>
        <begin position="1"/>
        <end position="43"/>
    </location>
</feature>
<keyword evidence="3" id="KW-1185">Reference proteome</keyword>
<evidence type="ECO:0000256" key="1">
    <source>
        <dbReference type="SAM" id="MobiDB-lite"/>
    </source>
</evidence>
<feature type="compositionally biased region" description="Gly residues" evidence="1">
    <location>
        <begin position="62"/>
        <end position="74"/>
    </location>
</feature>